<dbReference type="Proteomes" id="UP000466794">
    <property type="component" value="Unassembled WGS sequence"/>
</dbReference>
<comment type="caution">
    <text evidence="2">The sequence shown here is derived from an EMBL/GenBank/DDBJ whole genome shotgun (WGS) entry which is preliminary data.</text>
</comment>
<protein>
    <submittedName>
        <fullName evidence="2">Uncharacterized protein</fullName>
    </submittedName>
</protein>
<evidence type="ECO:0000256" key="1">
    <source>
        <dbReference type="SAM" id="MobiDB-lite"/>
    </source>
</evidence>
<feature type="region of interest" description="Disordered" evidence="1">
    <location>
        <begin position="48"/>
        <end position="67"/>
    </location>
</feature>
<evidence type="ECO:0000313" key="3">
    <source>
        <dbReference type="Proteomes" id="UP000466794"/>
    </source>
</evidence>
<dbReference type="RefSeq" id="WP_157387218.1">
    <property type="nucleotide sequence ID" value="NZ_WRPP01000002.1"/>
</dbReference>
<accession>A0A7K1UT40</accession>
<proteinExistence type="predicted"/>
<organism evidence="2 3">
    <name type="scientific">Nocardia terrae</name>
    <dbReference type="NCBI Taxonomy" id="2675851"/>
    <lineage>
        <taxon>Bacteria</taxon>
        <taxon>Bacillati</taxon>
        <taxon>Actinomycetota</taxon>
        <taxon>Actinomycetes</taxon>
        <taxon>Mycobacteriales</taxon>
        <taxon>Nocardiaceae</taxon>
        <taxon>Nocardia</taxon>
    </lineage>
</organism>
<sequence length="67" mass="7659">MPWDTWALLSIIALCTVVIARTCWDSYRLDHEPRRTTLRLPLSTGGHLEIAYPPTHPPGRHRAPSTR</sequence>
<keyword evidence="3" id="KW-1185">Reference proteome</keyword>
<name>A0A7K1UT40_9NOCA</name>
<evidence type="ECO:0000313" key="2">
    <source>
        <dbReference type="EMBL" id="MVU77522.1"/>
    </source>
</evidence>
<reference evidence="2 3" key="1">
    <citation type="submission" date="2019-12" db="EMBL/GenBank/DDBJ databases">
        <title>Nocardia sp. nov. ET3-3 isolated from soil.</title>
        <authorList>
            <person name="Kanchanasin P."/>
            <person name="Tanasupawat S."/>
            <person name="Yuki M."/>
            <person name="Kudo T."/>
        </authorList>
    </citation>
    <scope>NUCLEOTIDE SEQUENCE [LARGE SCALE GENOMIC DNA]</scope>
    <source>
        <strain evidence="2 3">ET3-3</strain>
    </source>
</reference>
<gene>
    <name evidence="2" type="ORF">GPX89_09715</name>
</gene>
<feature type="compositionally biased region" description="Basic residues" evidence="1">
    <location>
        <begin position="58"/>
        <end position="67"/>
    </location>
</feature>
<dbReference type="EMBL" id="WRPP01000002">
    <property type="protein sequence ID" value="MVU77522.1"/>
    <property type="molecule type" value="Genomic_DNA"/>
</dbReference>
<dbReference type="AlphaFoldDB" id="A0A7K1UT40"/>